<keyword evidence="2" id="KW-0808">Transferase</keyword>
<proteinExistence type="predicted"/>
<dbReference type="Gene3D" id="1.25.10.10">
    <property type="entry name" value="Leucine-rich Repeat Variant"/>
    <property type="match status" value="1"/>
</dbReference>
<evidence type="ECO:0000259" key="1">
    <source>
        <dbReference type="Pfam" id="PF20500"/>
    </source>
</evidence>
<reference evidence="2 3" key="1">
    <citation type="journal article" date="2021" name="Elife">
        <title>Chloroplast acquisition without the gene transfer in kleptoplastic sea slugs, Plakobranchus ocellatus.</title>
        <authorList>
            <person name="Maeda T."/>
            <person name="Takahashi S."/>
            <person name="Yoshida T."/>
            <person name="Shimamura S."/>
            <person name="Takaki Y."/>
            <person name="Nagai Y."/>
            <person name="Toyoda A."/>
            <person name="Suzuki Y."/>
            <person name="Arimoto A."/>
            <person name="Ishii H."/>
            <person name="Satoh N."/>
            <person name="Nishiyama T."/>
            <person name="Hasebe M."/>
            <person name="Maruyama T."/>
            <person name="Minagawa J."/>
            <person name="Obokata J."/>
            <person name="Shigenobu S."/>
        </authorList>
    </citation>
    <scope>NUCLEOTIDE SEQUENCE [LARGE SCALE GENOMIC DNA]</scope>
</reference>
<accession>A0AAV4F6K7</accession>
<sequence>MSEGLEGTLQSLHESVDASQPNRELTDVLVEDIKHICTQEISEKDIDLTCGLLFHKSTGLVKFLQKSAKVEELQNAKTNALVLLSEFIQKAERKILPYAVAIKDACVTVYSLDRFAKVKNAAIPVMIKVLELTAGAAMGNDLDIENLIKKFFGELSKGTSKLAASVKASIYNLLGVIAEVYPDLMTLYEDKLVGLYVGALKAEMTAKTKKAELPVIAGCLEGLTAFMVNFTQSIQEGSKYSYEIFKYARMAIDPNISYTRYDVPRAGLKLFARHAGQFKPFLMDEYRPMYEKLVAWSRHHNRDVLHLGVAALEAFVREISDVLVERAREGQKEGAVFKVEKNVNISFVVCLYTAPCVSDKPAVQQSALSGLVR</sequence>
<evidence type="ECO:0000313" key="3">
    <source>
        <dbReference type="Proteomes" id="UP000762676"/>
    </source>
</evidence>
<dbReference type="AlphaFoldDB" id="A0AAV4F6K7"/>
<comment type="caution">
    <text evidence="2">The sequence shown here is derived from an EMBL/GenBank/DDBJ whole genome shotgun (WGS) entry which is preliminary data.</text>
</comment>
<dbReference type="InterPro" id="IPR016024">
    <property type="entry name" value="ARM-type_fold"/>
</dbReference>
<protein>
    <submittedName>
        <fullName evidence="2">DNA-dependent protein kinase catalytic subunit-like</fullName>
    </submittedName>
</protein>
<dbReference type="InterPro" id="IPR046804">
    <property type="entry name" value="DNA-PKcs_N"/>
</dbReference>
<dbReference type="InterPro" id="IPR011989">
    <property type="entry name" value="ARM-like"/>
</dbReference>
<gene>
    <name evidence="2" type="ORF">ElyMa_000287400</name>
</gene>
<organism evidence="2 3">
    <name type="scientific">Elysia marginata</name>
    <dbReference type="NCBI Taxonomy" id="1093978"/>
    <lineage>
        <taxon>Eukaryota</taxon>
        <taxon>Metazoa</taxon>
        <taxon>Spiralia</taxon>
        <taxon>Lophotrochozoa</taxon>
        <taxon>Mollusca</taxon>
        <taxon>Gastropoda</taxon>
        <taxon>Heterobranchia</taxon>
        <taxon>Euthyneura</taxon>
        <taxon>Panpulmonata</taxon>
        <taxon>Sacoglossa</taxon>
        <taxon>Placobranchoidea</taxon>
        <taxon>Plakobranchidae</taxon>
        <taxon>Elysia</taxon>
    </lineage>
</organism>
<keyword evidence="2" id="KW-0418">Kinase</keyword>
<evidence type="ECO:0000313" key="2">
    <source>
        <dbReference type="EMBL" id="GFR68847.1"/>
    </source>
</evidence>
<dbReference type="GO" id="GO:0016301">
    <property type="term" value="F:kinase activity"/>
    <property type="evidence" value="ECO:0007669"/>
    <property type="project" value="UniProtKB-KW"/>
</dbReference>
<dbReference type="EMBL" id="BMAT01000580">
    <property type="protein sequence ID" value="GFR68847.1"/>
    <property type="molecule type" value="Genomic_DNA"/>
</dbReference>
<keyword evidence="3" id="KW-1185">Reference proteome</keyword>
<dbReference type="Pfam" id="PF20500">
    <property type="entry name" value="DNA-PKcs_N"/>
    <property type="match status" value="1"/>
</dbReference>
<feature type="domain" description="DNA-PKcs N-terminal" evidence="1">
    <location>
        <begin position="47"/>
        <end position="333"/>
    </location>
</feature>
<dbReference type="Proteomes" id="UP000762676">
    <property type="component" value="Unassembled WGS sequence"/>
</dbReference>
<name>A0AAV4F6K7_9GAST</name>
<dbReference type="SUPFAM" id="SSF48371">
    <property type="entry name" value="ARM repeat"/>
    <property type="match status" value="1"/>
</dbReference>